<accession>A0AAD3SQ40</accession>
<dbReference type="Proteomes" id="UP001279734">
    <property type="component" value="Unassembled WGS sequence"/>
</dbReference>
<dbReference type="EMBL" id="BSYO01000014">
    <property type="protein sequence ID" value="GMH14829.1"/>
    <property type="molecule type" value="Genomic_DNA"/>
</dbReference>
<dbReference type="AlphaFoldDB" id="A0AAD3SQ40"/>
<reference evidence="1" key="1">
    <citation type="submission" date="2023-05" db="EMBL/GenBank/DDBJ databases">
        <title>Nepenthes gracilis genome sequencing.</title>
        <authorList>
            <person name="Fukushima K."/>
        </authorList>
    </citation>
    <scope>NUCLEOTIDE SEQUENCE</scope>
    <source>
        <strain evidence="1">SING2019-196</strain>
    </source>
</reference>
<evidence type="ECO:0000313" key="1">
    <source>
        <dbReference type="EMBL" id="GMH14829.1"/>
    </source>
</evidence>
<comment type="caution">
    <text evidence="1">The sequence shown here is derived from an EMBL/GenBank/DDBJ whole genome shotgun (WGS) entry which is preliminary data.</text>
</comment>
<name>A0AAD3SQ40_NEPGR</name>
<proteinExistence type="predicted"/>
<sequence>MSSRELLRTLAGSGKELGDFSWSGALSFDSGTLSLCLTVDRAVERNGSCWGPFALFGKGFRALSSYVDGDRKRGPGAVNGIWCCSISPASLELGQGDQGAAFEAFRF</sequence>
<organism evidence="1 2">
    <name type="scientific">Nepenthes gracilis</name>
    <name type="common">Slender pitcher plant</name>
    <dbReference type="NCBI Taxonomy" id="150966"/>
    <lineage>
        <taxon>Eukaryota</taxon>
        <taxon>Viridiplantae</taxon>
        <taxon>Streptophyta</taxon>
        <taxon>Embryophyta</taxon>
        <taxon>Tracheophyta</taxon>
        <taxon>Spermatophyta</taxon>
        <taxon>Magnoliopsida</taxon>
        <taxon>eudicotyledons</taxon>
        <taxon>Gunneridae</taxon>
        <taxon>Pentapetalae</taxon>
        <taxon>Caryophyllales</taxon>
        <taxon>Nepenthaceae</taxon>
        <taxon>Nepenthes</taxon>
    </lineage>
</organism>
<keyword evidence="2" id="KW-1185">Reference proteome</keyword>
<evidence type="ECO:0000313" key="2">
    <source>
        <dbReference type="Proteomes" id="UP001279734"/>
    </source>
</evidence>
<gene>
    <name evidence="1" type="ORF">Nepgr_016670</name>
</gene>
<protein>
    <submittedName>
        <fullName evidence="1">Uncharacterized protein</fullName>
    </submittedName>
</protein>